<evidence type="ECO:0000256" key="1">
    <source>
        <dbReference type="ARBA" id="ARBA00004123"/>
    </source>
</evidence>
<evidence type="ECO:0000256" key="7">
    <source>
        <dbReference type="ARBA" id="ARBA00023163"/>
    </source>
</evidence>
<dbReference type="GO" id="GO:0008270">
    <property type="term" value="F:zinc ion binding"/>
    <property type="evidence" value="ECO:0007669"/>
    <property type="project" value="UniProtKB-KW"/>
</dbReference>
<evidence type="ECO:0000256" key="10">
    <source>
        <dbReference type="SAM" id="MobiDB-lite"/>
    </source>
</evidence>
<evidence type="ECO:0000259" key="11">
    <source>
        <dbReference type="PROSITE" id="PS50157"/>
    </source>
</evidence>
<accession>A0A3B3ZFA6</accession>
<dbReference type="GO" id="GO:0000981">
    <property type="term" value="F:DNA-binding transcription factor activity, RNA polymerase II-specific"/>
    <property type="evidence" value="ECO:0007669"/>
    <property type="project" value="TreeGrafter"/>
</dbReference>
<feature type="domain" description="C2H2-type" evidence="11">
    <location>
        <begin position="90"/>
        <end position="118"/>
    </location>
</feature>
<evidence type="ECO:0000256" key="3">
    <source>
        <dbReference type="ARBA" id="ARBA00022737"/>
    </source>
</evidence>
<reference evidence="12" key="2">
    <citation type="submission" date="2025-09" db="UniProtKB">
        <authorList>
            <consortium name="Ensembl"/>
        </authorList>
    </citation>
    <scope>IDENTIFICATION</scope>
</reference>
<dbReference type="Ensembl" id="ENSPMGT00000003464.1">
    <property type="protein sequence ID" value="ENSPMGP00000003263.1"/>
    <property type="gene ID" value="ENSPMGG00000002835.1"/>
</dbReference>
<evidence type="ECO:0000313" key="13">
    <source>
        <dbReference type="Proteomes" id="UP000261520"/>
    </source>
</evidence>
<evidence type="ECO:0000256" key="6">
    <source>
        <dbReference type="ARBA" id="ARBA00023015"/>
    </source>
</evidence>
<dbReference type="GO" id="GO:0005634">
    <property type="term" value="C:nucleus"/>
    <property type="evidence" value="ECO:0007669"/>
    <property type="project" value="UniProtKB-SubCell"/>
</dbReference>
<dbReference type="STRING" id="409849.ENSPMGP00000003263"/>
<keyword evidence="4 9" id="KW-0863">Zinc-finger</keyword>
<evidence type="ECO:0000256" key="9">
    <source>
        <dbReference type="PROSITE-ProRule" id="PRU00042"/>
    </source>
</evidence>
<dbReference type="FunFam" id="3.30.160.60:FF:000358">
    <property type="entry name" value="zinc finger protein 24"/>
    <property type="match status" value="1"/>
</dbReference>
<dbReference type="InterPro" id="IPR013087">
    <property type="entry name" value="Znf_C2H2_type"/>
</dbReference>
<dbReference type="GO" id="GO:0003677">
    <property type="term" value="F:DNA binding"/>
    <property type="evidence" value="ECO:0007669"/>
    <property type="project" value="UniProtKB-KW"/>
</dbReference>
<dbReference type="PROSITE" id="PS50157">
    <property type="entry name" value="ZINC_FINGER_C2H2_2"/>
    <property type="match status" value="3"/>
</dbReference>
<dbReference type="FunFam" id="3.30.160.60:FF:002343">
    <property type="entry name" value="Zinc finger protein 33A"/>
    <property type="match status" value="1"/>
</dbReference>
<protein>
    <recommendedName>
        <fullName evidence="11">C2H2-type domain-containing protein</fullName>
    </recommendedName>
</protein>
<proteinExistence type="predicted"/>
<organism evidence="12 13">
    <name type="scientific">Periophthalmus magnuspinnatus</name>
    <dbReference type="NCBI Taxonomy" id="409849"/>
    <lineage>
        <taxon>Eukaryota</taxon>
        <taxon>Metazoa</taxon>
        <taxon>Chordata</taxon>
        <taxon>Craniata</taxon>
        <taxon>Vertebrata</taxon>
        <taxon>Euteleostomi</taxon>
        <taxon>Actinopterygii</taxon>
        <taxon>Neopterygii</taxon>
        <taxon>Teleostei</taxon>
        <taxon>Neoteleostei</taxon>
        <taxon>Acanthomorphata</taxon>
        <taxon>Gobiaria</taxon>
        <taxon>Gobiiformes</taxon>
        <taxon>Gobioidei</taxon>
        <taxon>Gobiidae</taxon>
        <taxon>Oxudercinae</taxon>
        <taxon>Periophthalmus</taxon>
    </lineage>
</organism>
<keyword evidence="7" id="KW-0804">Transcription</keyword>
<keyword evidence="2" id="KW-0479">Metal-binding</keyword>
<dbReference type="Gene3D" id="3.30.160.60">
    <property type="entry name" value="Classic Zinc Finger"/>
    <property type="match status" value="3"/>
</dbReference>
<keyword evidence="3" id="KW-0677">Repeat</keyword>
<dbReference type="Proteomes" id="UP000261520">
    <property type="component" value="Unplaced"/>
</dbReference>
<dbReference type="PROSITE" id="PS00028">
    <property type="entry name" value="ZINC_FINGER_C2H2_1"/>
    <property type="match status" value="2"/>
</dbReference>
<keyword evidence="8" id="KW-0539">Nucleus</keyword>
<keyword evidence="6" id="KW-0805">Transcription regulation</keyword>
<evidence type="ECO:0000313" key="12">
    <source>
        <dbReference type="Ensembl" id="ENSPMGP00000003263.1"/>
    </source>
</evidence>
<feature type="region of interest" description="Disordered" evidence="10">
    <location>
        <begin position="1"/>
        <end position="32"/>
    </location>
</feature>
<dbReference type="Pfam" id="PF00096">
    <property type="entry name" value="zf-C2H2"/>
    <property type="match status" value="2"/>
</dbReference>
<evidence type="ECO:0000256" key="5">
    <source>
        <dbReference type="ARBA" id="ARBA00022833"/>
    </source>
</evidence>
<dbReference type="InterPro" id="IPR036236">
    <property type="entry name" value="Znf_C2H2_sf"/>
</dbReference>
<dbReference type="SUPFAM" id="SSF57667">
    <property type="entry name" value="beta-beta-alpha zinc fingers"/>
    <property type="match status" value="2"/>
</dbReference>
<sequence>SYPGSGHGGSSLSRDSQTSLTPDTSSNEPQGAAFTCETCGEALSSITNLQIHQRLHTGRKIHSCTFCGKLFLAKFKLREHERVHTGEKPYTCDTCGSTFTHASNLRKHQQLEALKVRT</sequence>
<dbReference type="PANTHER" id="PTHR24394:SF48">
    <property type="entry name" value="ZINC FINGER PROTEIN 771"/>
    <property type="match status" value="1"/>
</dbReference>
<dbReference type="AlphaFoldDB" id="A0A3B3ZFA6"/>
<evidence type="ECO:0000256" key="4">
    <source>
        <dbReference type="ARBA" id="ARBA00022771"/>
    </source>
</evidence>
<keyword evidence="13" id="KW-1185">Reference proteome</keyword>
<dbReference type="PANTHER" id="PTHR24394">
    <property type="entry name" value="ZINC FINGER PROTEIN"/>
    <property type="match status" value="1"/>
</dbReference>
<evidence type="ECO:0000256" key="2">
    <source>
        <dbReference type="ARBA" id="ARBA00022723"/>
    </source>
</evidence>
<evidence type="ECO:0000256" key="8">
    <source>
        <dbReference type="ARBA" id="ARBA00023242"/>
    </source>
</evidence>
<keyword evidence="5" id="KW-0862">Zinc</keyword>
<reference evidence="12" key="1">
    <citation type="submission" date="2025-08" db="UniProtKB">
        <authorList>
            <consortium name="Ensembl"/>
        </authorList>
    </citation>
    <scope>IDENTIFICATION</scope>
</reference>
<feature type="domain" description="C2H2-type" evidence="11">
    <location>
        <begin position="34"/>
        <end position="61"/>
    </location>
</feature>
<comment type="subcellular location">
    <subcellularLocation>
        <location evidence="1">Nucleus</location>
    </subcellularLocation>
</comment>
<feature type="domain" description="C2H2-type" evidence="11">
    <location>
        <begin position="62"/>
        <end position="89"/>
    </location>
</feature>
<feature type="compositionally biased region" description="Polar residues" evidence="10">
    <location>
        <begin position="10"/>
        <end position="29"/>
    </location>
</feature>
<dbReference type="SMART" id="SM00355">
    <property type="entry name" value="ZnF_C2H2"/>
    <property type="match status" value="3"/>
</dbReference>
<name>A0A3B3ZFA6_9GOBI</name>